<gene>
    <name evidence="1" type="ORF">C8F04DRAFT_1174208</name>
</gene>
<protein>
    <submittedName>
        <fullName evidence="1">Uncharacterized protein</fullName>
    </submittedName>
</protein>
<organism evidence="1 2">
    <name type="scientific">Mycena alexandri</name>
    <dbReference type="NCBI Taxonomy" id="1745969"/>
    <lineage>
        <taxon>Eukaryota</taxon>
        <taxon>Fungi</taxon>
        <taxon>Dikarya</taxon>
        <taxon>Basidiomycota</taxon>
        <taxon>Agaricomycotina</taxon>
        <taxon>Agaricomycetes</taxon>
        <taxon>Agaricomycetidae</taxon>
        <taxon>Agaricales</taxon>
        <taxon>Marasmiineae</taxon>
        <taxon>Mycenaceae</taxon>
        <taxon>Mycena</taxon>
    </lineage>
</organism>
<proteinExistence type="predicted"/>
<comment type="caution">
    <text evidence="1">The sequence shown here is derived from an EMBL/GenBank/DDBJ whole genome shotgun (WGS) entry which is preliminary data.</text>
</comment>
<dbReference type="AlphaFoldDB" id="A0AAD6TEU1"/>
<dbReference type="Proteomes" id="UP001218188">
    <property type="component" value="Unassembled WGS sequence"/>
</dbReference>
<dbReference type="EMBL" id="JARJCM010000005">
    <property type="protein sequence ID" value="KAJ7045244.1"/>
    <property type="molecule type" value="Genomic_DNA"/>
</dbReference>
<evidence type="ECO:0000313" key="2">
    <source>
        <dbReference type="Proteomes" id="UP001218188"/>
    </source>
</evidence>
<accession>A0AAD6TEU1</accession>
<keyword evidence="2" id="KW-1185">Reference proteome</keyword>
<reference evidence="1" key="1">
    <citation type="submission" date="2023-03" db="EMBL/GenBank/DDBJ databases">
        <title>Massive genome expansion in bonnet fungi (Mycena s.s.) driven by repeated elements and novel gene families across ecological guilds.</title>
        <authorList>
            <consortium name="Lawrence Berkeley National Laboratory"/>
            <person name="Harder C.B."/>
            <person name="Miyauchi S."/>
            <person name="Viragh M."/>
            <person name="Kuo A."/>
            <person name="Thoen E."/>
            <person name="Andreopoulos B."/>
            <person name="Lu D."/>
            <person name="Skrede I."/>
            <person name="Drula E."/>
            <person name="Henrissat B."/>
            <person name="Morin E."/>
            <person name="Kohler A."/>
            <person name="Barry K."/>
            <person name="LaButti K."/>
            <person name="Morin E."/>
            <person name="Salamov A."/>
            <person name="Lipzen A."/>
            <person name="Mereny Z."/>
            <person name="Hegedus B."/>
            <person name="Baldrian P."/>
            <person name="Stursova M."/>
            <person name="Weitz H."/>
            <person name="Taylor A."/>
            <person name="Grigoriev I.V."/>
            <person name="Nagy L.G."/>
            <person name="Martin F."/>
            <person name="Kauserud H."/>
        </authorList>
    </citation>
    <scope>NUCLEOTIDE SEQUENCE</scope>
    <source>
        <strain evidence="1">CBHHK200</strain>
    </source>
</reference>
<name>A0AAD6TEU1_9AGAR</name>
<evidence type="ECO:0000313" key="1">
    <source>
        <dbReference type="EMBL" id="KAJ7045244.1"/>
    </source>
</evidence>
<sequence length="199" mass="22363">MIIGGWKFTERATWTNMVWFLQMESEGDDCDDPKYLISSACQLTTLSIMKSKQDIKLRNYSNRLHAAIAAPKAVTDGEGGDLLIRSEGTGRCWGVFEGRLRKEDRHVDESTTQEDSMGCSMQRGGADMGGLVLAQGVWVTPRPCKYCGRRHRERFDLHHLPTSEFIDVVEGLIRRLGWQVQRVPFAVKGAENSVNDGVD</sequence>